<evidence type="ECO:0000313" key="7">
    <source>
        <dbReference type="EMBL" id="VDI75509.1"/>
    </source>
</evidence>
<dbReference type="InterPro" id="IPR051242">
    <property type="entry name" value="WD-EF-hand_domain"/>
</dbReference>
<reference evidence="7" key="1">
    <citation type="submission" date="2018-11" db="EMBL/GenBank/DDBJ databases">
        <authorList>
            <person name="Alioto T."/>
            <person name="Alioto T."/>
        </authorList>
    </citation>
    <scope>NUCLEOTIDE SEQUENCE</scope>
</reference>
<feature type="repeat" description="WD" evidence="4">
    <location>
        <begin position="476"/>
        <end position="517"/>
    </location>
</feature>
<gene>
    <name evidence="7" type="ORF">MGAL_10B075058</name>
</gene>
<dbReference type="InterPro" id="IPR001680">
    <property type="entry name" value="WD40_rpt"/>
</dbReference>
<dbReference type="Gene3D" id="1.10.238.10">
    <property type="entry name" value="EF-hand"/>
    <property type="match status" value="1"/>
</dbReference>
<feature type="compositionally biased region" description="Basic and acidic residues" evidence="5">
    <location>
        <begin position="948"/>
        <end position="957"/>
    </location>
</feature>
<feature type="domain" description="EF-hand" evidence="6">
    <location>
        <begin position="15"/>
        <end position="50"/>
    </location>
</feature>
<keyword evidence="1 4" id="KW-0853">WD repeat</keyword>
<evidence type="ECO:0000313" key="8">
    <source>
        <dbReference type="Proteomes" id="UP000596742"/>
    </source>
</evidence>
<evidence type="ECO:0000259" key="6">
    <source>
        <dbReference type="PROSITE" id="PS50222"/>
    </source>
</evidence>
<dbReference type="Proteomes" id="UP000596742">
    <property type="component" value="Unassembled WGS sequence"/>
</dbReference>
<dbReference type="PANTHER" id="PTHR44324:SF4">
    <property type="entry name" value="WD40 REPEAT DOMAIN 95"/>
    <property type="match status" value="1"/>
</dbReference>
<feature type="repeat" description="WD" evidence="4">
    <location>
        <begin position="343"/>
        <end position="368"/>
    </location>
</feature>
<dbReference type="AlphaFoldDB" id="A0A8B6H932"/>
<keyword evidence="8" id="KW-1185">Reference proteome</keyword>
<feature type="repeat" description="WD" evidence="4">
    <location>
        <begin position="621"/>
        <end position="653"/>
    </location>
</feature>
<protein>
    <recommendedName>
        <fullName evidence="6">EF-hand domain-containing protein</fullName>
    </recommendedName>
</protein>
<evidence type="ECO:0000256" key="2">
    <source>
        <dbReference type="ARBA" id="ARBA00022737"/>
    </source>
</evidence>
<feature type="domain" description="EF-hand" evidence="6">
    <location>
        <begin position="53"/>
        <end position="88"/>
    </location>
</feature>
<dbReference type="Gene3D" id="2.130.10.10">
    <property type="entry name" value="YVTN repeat-like/Quinoprotein amine dehydrogenase"/>
    <property type="match status" value="4"/>
</dbReference>
<feature type="compositionally biased region" description="Polar residues" evidence="5">
    <location>
        <begin position="967"/>
        <end position="982"/>
    </location>
</feature>
<dbReference type="SUPFAM" id="SSF50978">
    <property type="entry name" value="WD40 repeat-like"/>
    <property type="match status" value="2"/>
</dbReference>
<feature type="repeat" description="WD" evidence="4">
    <location>
        <begin position="765"/>
        <end position="799"/>
    </location>
</feature>
<dbReference type="OrthoDB" id="75172at2759"/>
<dbReference type="InterPro" id="IPR036322">
    <property type="entry name" value="WD40_repeat_dom_sf"/>
</dbReference>
<dbReference type="PROSITE" id="PS50222">
    <property type="entry name" value="EF_HAND_2"/>
    <property type="match status" value="2"/>
</dbReference>
<feature type="region of interest" description="Disordered" evidence="5">
    <location>
        <begin position="947"/>
        <end position="982"/>
    </location>
</feature>
<evidence type="ECO:0000256" key="4">
    <source>
        <dbReference type="PROSITE-ProRule" id="PRU00221"/>
    </source>
</evidence>
<dbReference type="PROSITE" id="PS50294">
    <property type="entry name" value="WD_REPEATS_REGION"/>
    <property type="match status" value="2"/>
</dbReference>
<dbReference type="Pfam" id="PF13499">
    <property type="entry name" value="EF-hand_7"/>
    <property type="match status" value="1"/>
</dbReference>
<dbReference type="GO" id="GO:0005509">
    <property type="term" value="F:calcium ion binding"/>
    <property type="evidence" value="ECO:0007669"/>
    <property type="project" value="InterPro"/>
</dbReference>
<comment type="caution">
    <text evidence="7">The sequence shown here is derived from an EMBL/GenBank/DDBJ whole genome shotgun (WGS) entry which is preliminary data.</text>
</comment>
<dbReference type="InterPro" id="IPR018247">
    <property type="entry name" value="EF_Hand_1_Ca_BS"/>
</dbReference>
<keyword evidence="3" id="KW-0106">Calcium</keyword>
<feature type="repeat" description="WD" evidence="4">
    <location>
        <begin position="379"/>
        <end position="420"/>
    </location>
</feature>
<evidence type="ECO:0000256" key="5">
    <source>
        <dbReference type="SAM" id="MobiDB-lite"/>
    </source>
</evidence>
<dbReference type="PROSITE" id="PS00018">
    <property type="entry name" value="EF_HAND_1"/>
    <property type="match status" value="1"/>
</dbReference>
<dbReference type="SUPFAM" id="SSF47473">
    <property type="entry name" value="EF-hand"/>
    <property type="match status" value="1"/>
</dbReference>
<evidence type="ECO:0000256" key="3">
    <source>
        <dbReference type="ARBA" id="ARBA00022837"/>
    </source>
</evidence>
<dbReference type="PROSITE" id="PS00678">
    <property type="entry name" value="WD_REPEATS_1"/>
    <property type="match status" value="2"/>
</dbReference>
<dbReference type="PROSITE" id="PS50082">
    <property type="entry name" value="WD_REPEATS_2"/>
    <property type="match status" value="6"/>
</dbReference>
<dbReference type="PANTHER" id="PTHR44324">
    <property type="entry name" value="WD40 REPEAT DOMAIN 95"/>
    <property type="match status" value="1"/>
</dbReference>
<organism evidence="7 8">
    <name type="scientific">Mytilus galloprovincialis</name>
    <name type="common">Mediterranean mussel</name>
    <dbReference type="NCBI Taxonomy" id="29158"/>
    <lineage>
        <taxon>Eukaryota</taxon>
        <taxon>Metazoa</taxon>
        <taxon>Spiralia</taxon>
        <taxon>Lophotrochozoa</taxon>
        <taxon>Mollusca</taxon>
        <taxon>Bivalvia</taxon>
        <taxon>Autobranchia</taxon>
        <taxon>Pteriomorphia</taxon>
        <taxon>Mytilida</taxon>
        <taxon>Mytiloidea</taxon>
        <taxon>Mytilidae</taxon>
        <taxon>Mytilinae</taxon>
        <taxon>Mytilus</taxon>
    </lineage>
</organism>
<name>A0A8B6H932_MYTGA</name>
<keyword evidence="2" id="KW-0677">Repeat</keyword>
<accession>A0A8B6H932</accession>
<sequence length="982" mass="112076">MIDLISLIEEQIDLNTLEELKKAFLRADRDESGQLDLEEFKALLKARLNLRVTKEAQIEALFKKIDWSYNGGITWDEFCTYMQLEYAEKEDSYLRSKEVEFLLPAKITSPPHRDPILRMTSNTDGSFLACSQDGTVTFWGMSGNELKWKRKKEIVNTETMSRTKPKWITDFVIMPEYNKFIVGTGATNTDECIIVFGDSQGCINILVIKNPGESLRLWKKEKRHQGFIPSISLDQIIEKHRAMFIRWQVHKDWVQQLKYYHDIKMIISCSNDRDTALVKGCIMGSSHRSQEIAEYQQSMIRQQNAGKKDSKDPQDKAKLRQMLAVPKPRQSSDQAVFQVYKGVKCFDFCKDKNIIVTGGMDRIVRLWNPYVNLKPTAMLRGHNAPIFYLMIAKEENRIFSISTDRCIKIWDIQDHNCLMTVREKGHAIRGDIQACHYSIISKSLAIATDNMCLLQLRQKSDQDTKNVRPTLHRDITVTHKEPVTCCKYNACFNYVITCSEGSVIKIWDFETGTAIFEYGEAHGDSAITCMTFDNTERRLITGARDGVLNIWNYNNGHCLRKLQKSKGNDEICDVVYVEMNKNRYIISVGWDKRINIYSDSQTDSNIHQVQHPNIVWADDLKNGHKEDILSIAQCQPNLLATAGYDGEIVVWNMVSGHIFCKLHGKSSVSKLVFMSERAYNKGAASLISNGPDGHILFWKVFEGGSLLADFPGTSTEGALISTMTINEANTMLCVADNLGFVFVYNVDGYALSGYEEEPPELVNTWRGHVDSISCIELVEKNKVIMTASIDCTVRLWNYEGNYIGTFGQPEQWDLYNTSTFCHPMVPYDVLIDPMSLPSHPVLKEGSKTDDLLEEIKKKEDETAKIQPAYTSYAKPQINIDDETIARDIKDLNGILKDTGLDEEQAKNYHGKWLRHEKTKIKKIDKGGPSDYQTLKWFKIVDPPNPDFPKVKFDKDDPFGSGMDPEMMTNSLKSFTNKQQAVS</sequence>
<dbReference type="SMART" id="SM00320">
    <property type="entry name" value="WD40"/>
    <property type="match status" value="11"/>
</dbReference>
<dbReference type="SMART" id="SM00054">
    <property type="entry name" value="EFh"/>
    <property type="match status" value="2"/>
</dbReference>
<dbReference type="InterPro" id="IPR015943">
    <property type="entry name" value="WD40/YVTN_repeat-like_dom_sf"/>
</dbReference>
<dbReference type="Pfam" id="PF00400">
    <property type="entry name" value="WD40"/>
    <property type="match status" value="7"/>
</dbReference>
<dbReference type="InterPro" id="IPR002048">
    <property type="entry name" value="EF_hand_dom"/>
</dbReference>
<dbReference type="InterPro" id="IPR011992">
    <property type="entry name" value="EF-hand-dom_pair"/>
</dbReference>
<proteinExistence type="predicted"/>
<dbReference type="InterPro" id="IPR019775">
    <property type="entry name" value="WD40_repeat_CS"/>
</dbReference>
<dbReference type="EMBL" id="UYJE01009664">
    <property type="protein sequence ID" value="VDI75509.1"/>
    <property type="molecule type" value="Genomic_DNA"/>
</dbReference>
<feature type="repeat" description="WD" evidence="4">
    <location>
        <begin position="520"/>
        <end position="561"/>
    </location>
</feature>
<evidence type="ECO:0000256" key="1">
    <source>
        <dbReference type="ARBA" id="ARBA00022574"/>
    </source>
</evidence>